<comment type="caution">
    <text evidence="1">The sequence shown here is derived from an EMBL/GenBank/DDBJ whole genome shotgun (WGS) entry which is preliminary data.</text>
</comment>
<reference evidence="1 2" key="1">
    <citation type="submission" date="2015-04" db="EMBL/GenBank/DDBJ databases">
        <title>Whole genome shotgun sequence of Flavihumibacter petaseus NBRC 106054.</title>
        <authorList>
            <person name="Miyazawa S."/>
            <person name="Hosoyama A."/>
            <person name="Hashimoto M."/>
            <person name="Noguchi M."/>
            <person name="Tsuchikane K."/>
            <person name="Ohji S."/>
            <person name="Yamazoe A."/>
            <person name="Ichikawa N."/>
            <person name="Kimura A."/>
            <person name="Fujita N."/>
        </authorList>
    </citation>
    <scope>NUCLEOTIDE SEQUENCE [LARGE SCALE GENOMIC DNA]</scope>
    <source>
        <strain evidence="1 2">NBRC 106054</strain>
    </source>
</reference>
<gene>
    <name evidence="1" type="ORF">FPE01S_03_00020</name>
</gene>
<dbReference type="AlphaFoldDB" id="A0A0E9N2F1"/>
<evidence type="ECO:0000313" key="2">
    <source>
        <dbReference type="Proteomes" id="UP000033121"/>
    </source>
</evidence>
<dbReference type="EMBL" id="BBWV01000003">
    <property type="protein sequence ID" value="GAO43963.1"/>
    <property type="molecule type" value="Genomic_DNA"/>
</dbReference>
<name>A0A0E9N2F1_9BACT</name>
<dbReference type="STRING" id="1220578.FPE01S_03_00020"/>
<evidence type="ECO:0000313" key="1">
    <source>
        <dbReference type="EMBL" id="GAO43963.1"/>
    </source>
</evidence>
<proteinExistence type="predicted"/>
<sequence length="286" mass="32186">MEQVTAYAPTIPFGAGAIESQMQRIFEHPHFMESGILKKFLSFIVHETLSGNSACLKEYTIAVKVLEKPVNFNPQQNCIVRIHAGRLRRALNQYYAESGSEDQIMISIPKGKYIPEFNDRWSSTGRVVAANGTRSFGDADDRQLSVAILPFLCAAADDLQKAFADNVCLQISAALMQVDEISVIAYPAVKSLTQKYPDYRELGASIGFNYILTGGMQFSREKIRVNMQLIECRTYKQIWSELYECKPDPDKTFETQDDITNCAVTRLKEYVFSVHPSLPVFAAQII</sequence>
<protein>
    <submittedName>
        <fullName evidence="1">Uncharacterized protein</fullName>
    </submittedName>
</protein>
<dbReference type="Proteomes" id="UP000033121">
    <property type="component" value="Unassembled WGS sequence"/>
</dbReference>
<accession>A0A0E9N2F1</accession>
<organism evidence="1 2">
    <name type="scientific">Flavihumibacter petaseus NBRC 106054</name>
    <dbReference type="NCBI Taxonomy" id="1220578"/>
    <lineage>
        <taxon>Bacteria</taxon>
        <taxon>Pseudomonadati</taxon>
        <taxon>Bacteroidota</taxon>
        <taxon>Chitinophagia</taxon>
        <taxon>Chitinophagales</taxon>
        <taxon>Chitinophagaceae</taxon>
        <taxon>Flavihumibacter</taxon>
    </lineage>
</organism>
<dbReference type="RefSeq" id="WP_046369956.1">
    <property type="nucleotide sequence ID" value="NZ_BBWV01000003.1"/>
</dbReference>
<dbReference type="Gene3D" id="3.40.50.10070">
    <property type="entry name" value="TolB, N-terminal domain"/>
    <property type="match status" value="1"/>
</dbReference>
<keyword evidence="2" id="KW-1185">Reference proteome</keyword>